<dbReference type="RefSeq" id="WP_152762231.1">
    <property type="nucleotide sequence ID" value="NZ_WHNP01000023.1"/>
</dbReference>
<dbReference type="AlphaFoldDB" id="A0A7X1ND87"/>
<dbReference type="Pfam" id="PF07608">
    <property type="entry name" value="DUF1571"/>
    <property type="match status" value="1"/>
</dbReference>
<gene>
    <name evidence="2" type="ORF">GCT13_23800</name>
</gene>
<dbReference type="EMBL" id="WHNP01000023">
    <property type="protein sequence ID" value="MPW19839.1"/>
    <property type="molecule type" value="Genomic_DNA"/>
</dbReference>
<dbReference type="InterPro" id="IPR011465">
    <property type="entry name" value="DUF1571"/>
</dbReference>
<proteinExistence type="predicted"/>
<evidence type="ECO:0000313" key="3">
    <source>
        <dbReference type="Proteomes" id="UP000484381"/>
    </source>
</evidence>
<feature type="signal peptide" evidence="1">
    <location>
        <begin position="1"/>
        <end position="35"/>
    </location>
</feature>
<evidence type="ECO:0000256" key="1">
    <source>
        <dbReference type="SAM" id="SignalP"/>
    </source>
</evidence>
<protein>
    <submittedName>
        <fullName evidence="2">DUF1571 domain-containing protein</fullName>
    </submittedName>
</protein>
<sequence>MHQPMSVKKRSRWTRLRAAHVVCALMAGIAGAAFAQNNAAALAPNAPSTASIANDAAAQVAKLTLEQQVKWLRRAAQSGTLEQMDDAQLVALFESFDPLTVPRYIEEGPNGYPSYEFTMLRQERIRGVWPRKPDHMLVRLTRDPLRIYGKWLPGGPHSGQEIIYDESRRSDAMYGHLGGLFNIMPLWTSIDGSLARAQSNHRVRDLGTEFITQQFLDEGRKFAEAGITHPAQIEVKTLEGVRVIAFTYETPTGQPEFYAKKEVLGLDLRHPYFRMVESYGNDGQIFERIVFVTITPKIFEDMVFDPKNPEYKF</sequence>
<comment type="caution">
    <text evidence="2">The sequence shown here is derived from an EMBL/GenBank/DDBJ whole genome shotgun (WGS) entry which is preliminary data.</text>
</comment>
<keyword evidence="3" id="KW-1185">Reference proteome</keyword>
<organism evidence="2 3">
    <name type="scientific">Paraburkholderia franconis</name>
    <dbReference type="NCBI Taxonomy" id="2654983"/>
    <lineage>
        <taxon>Bacteria</taxon>
        <taxon>Pseudomonadati</taxon>
        <taxon>Pseudomonadota</taxon>
        <taxon>Betaproteobacteria</taxon>
        <taxon>Burkholderiales</taxon>
        <taxon>Burkholderiaceae</taxon>
        <taxon>Paraburkholderia</taxon>
    </lineage>
</organism>
<name>A0A7X1ND87_9BURK</name>
<evidence type="ECO:0000313" key="2">
    <source>
        <dbReference type="EMBL" id="MPW19839.1"/>
    </source>
</evidence>
<reference evidence="2 3" key="1">
    <citation type="submission" date="2019-10" db="EMBL/GenBank/DDBJ databases">
        <title>Paraburkholderia sp. isolated from nodules of Mimosa pudica from Brazilian Atlantic Forest soils.</title>
        <authorList>
            <person name="Paulitsch F."/>
            <person name="Hungria M."/>
            <person name="Dall'Agnol R."/>
        </authorList>
    </citation>
    <scope>NUCLEOTIDE SEQUENCE [LARGE SCALE GENOMIC DNA]</scope>
    <source>
        <strain evidence="2 3">CNPSo 3157</strain>
    </source>
</reference>
<accession>A0A7X1ND87</accession>
<dbReference type="Proteomes" id="UP000484381">
    <property type="component" value="Unassembled WGS sequence"/>
</dbReference>
<keyword evidence="1" id="KW-0732">Signal</keyword>
<feature type="chain" id="PRO_5031436404" evidence="1">
    <location>
        <begin position="36"/>
        <end position="313"/>
    </location>
</feature>